<reference evidence="5 6" key="1">
    <citation type="submission" date="2016-10" db="EMBL/GenBank/DDBJ databases">
        <authorList>
            <person name="de Groot N.N."/>
        </authorList>
    </citation>
    <scope>NUCLEOTIDE SEQUENCE [LARGE SCALE GENOMIC DNA]</scope>
    <source>
        <strain evidence="5 6">Nm1</strain>
    </source>
</reference>
<dbReference type="GO" id="GO:0016020">
    <property type="term" value="C:membrane"/>
    <property type="evidence" value="ECO:0007669"/>
    <property type="project" value="UniProtKB-UniRule"/>
</dbReference>
<keyword evidence="1 3" id="KW-0472">Membrane</keyword>
<dbReference type="Pfam" id="PF01595">
    <property type="entry name" value="CNNM"/>
    <property type="match status" value="1"/>
</dbReference>
<feature type="domain" description="CNNM transmembrane" evidence="4">
    <location>
        <begin position="1"/>
        <end position="176"/>
    </location>
</feature>
<dbReference type="InterPro" id="IPR002550">
    <property type="entry name" value="CNNM"/>
</dbReference>
<feature type="region of interest" description="Disordered" evidence="2">
    <location>
        <begin position="341"/>
        <end position="360"/>
    </location>
</feature>
<dbReference type="PANTHER" id="PTHR12064:SF94">
    <property type="entry name" value="UNEXTENDED PROTEIN"/>
    <property type="match status" value="1"/>
</dbReference>
<proteinExistence type="predicted"/>
<name>A0A1H3CIS9_9PROT</name>
<dbReference type="InterPro" id="IPR045095">
    <property type="entry name" value="ACDP"/>
</dbReference>
<sequence length="360" mass="40011">MNELLTWVGIALCLTQSAIFSGLNLAVFSLSRLRLQIAAENGDHDAQKVLMLRQNANYTLTTILWGNVSINVLLTLLADSVLMGLSAFFFSTVVITFAGEILPQAYFSRHALVVASRLTPLLHLYRILLWPVAWPSSKLLDIWIGPEGIPWLRERELKQMLEQHARDLDTEISQVEAAGAINFLALDDLPVGLEGELLDPQSVICLTFQNGRPVFPEISCNVADPFLQRIAASGKKWVVLVDEAEEPRLVVNAPALLRAALFDDQSFDPAQFCHHPLVVRNPQLPLGQTLTRLTVSPERPGDDVIDEDLILVWGKARRHIITGSDILGRLLRQIVQQRPVPADSRSRQTASTCIGSSKRR</sequence>
<dbReference type="PANTHER" id="PTHR12064">
    <property type="entry name" value="METAL TRANSPORTER CNNM"/>
    <property type="match status" value="1"/>
</dbReference>
<evidence type="ECO:0000259" key="4">
    <source>
        <dbReference type="PROSITE" id="PS51846"/>
    </source>
</evidence>
<feature type="compositionally biased region" description="Polar residues" evidence="2">
    <location>
        <begin position="347"/>
        <end position="360"/>
    </location>
</feature>
<organism evidence="5 6">
    <name type="scientific">Nitrosomonas halophila</name>
    <dbReference type="NCBI Taxonomy" id="44576"/>
    <lineage>
        <taxon>Bacteria</taxon>
        <taxon>Pseudomonadati</taxon>
        <taxon>Pseudomonadota</taxon>
        <taxon>Betaproteobacteria</taxon>
        <taxon>Nitrosomonadales</taxon>
        <taxon>Nitrosomonadaceae</taxon>
        <taxon>Nitrosomonas</taxon>
    </lineage>
</organism>
<dbReference type="GO" id="GO:0010960">
    <property type="term" value="P:magnesium ion homeostasis"/>
    <property type="evidence" value="ECO:0007669"/>
    <property type="project" value="InterPro"/>
</dbReference>
<evidence type="ECO:0000256" key="3">
    <source>
        <dbReference type="SAM" id="Phobius"/>
    </source>
</evidence>
<evidence type="ECO:0000313" key="6">
    <source>
        <dbReference type="Proteomes" id="UP000198640"/>
    </source>
</evidence>
<feature type="transmembrane region" description="Helical" evidence="3">
    <location>
        <begin position="6"/>
        <end position="28"/>
    </location>
</feature>
<accession>A0A1H3CIS9</accession>
<keyword evidence="1 3" id="KW-0812">Transmembrane</keyword>
<gene>
    <name evidence="5" type="ORF">SAMN05421881_100328</name>
</gene>
<keyword evidence="1 3" id="KW-1133">Transmembrane helix</keyword>
<dbReference type="RefSeq" id="WP_090411283.1">
    <property type="nucleotide sequence ID" value="NZ_FNOY01000003.1"/>
</dbReference>
<dbReference type="PROSITE" id="PS51846">
    <property type="entry name" value="CNNM"/>
    <property type="match status" value="1"/>
</dbReference>
<feature type="transmembrane region" description="Helical" evidence="3">
    <location>
        <begin position="83"/>
        <end position="102"/>
    </location>
</feature>
<feature type="transmembrane region" description="Helical" evidence="3">
    <location>
        <begin position="58"/>
        <end position="77"/>
    </location>
</feature>
<dbReference type="STRING" id="44576.SAMN05421881_100328"/>
<evidence type="ECO:0000256" key="2">
    <source>
        <dbReference type="SAM" id="MobiDB-lite"/>
    </source>
</evidence>
<evidence type="ECO:0000313" key="5">
    <source>
        <dbReference type="EMBL" id="SDX53808.1"/>
    </source>
</evidence>
<dbReference type="EMBL" id="FNOY01000003">
    <property type="protein sequence ID" value="SDX53808.1"/>
    <property type="molecule type" value="Genomic_DNA"/>
</dbReference>
<keyword evidence="6" id="KW-1185">Reference proteome</keyword>
<dbReference type="OrthoDB" id="5470682at2"/>
<evidence type="ECO:0000256" key="1">
    <source>
        <dbReference type="PROSITE-ProRule" id="PRU01193"/>
    </source>
</evidence>
<dbReference type="Proteomes" id="UP000198640">
    <property type="component" value="Unassembled WGS sequence"/>
</dbReference>
<dbReference type="AlphaFoldDB" id="A0A1H3CIS9"/>
<protein>
    <recommendedName>
        <fullName evidence="4">CNNM transmembrane domain-containing protein</fullName>
    </recommendedName>
</protein>